<accession>A0AAW4VUN8</accession>
<dbReference type="SUPFAM" id="SSF56784">
    <property type="entry name" value="HAD-like"/>
    <property type="match status" value="1"/>
</dbReference>
<evidence type="ECO:0000313" key="2">
    <source>
        <dbReference type="Proteomes" id="UP001298753"/>
    </source>
</evidence>
<protein>
    <submittedName>
        <fullName evidence="1">HAD hydrolase-like protein</fullName>
    </submittedName>
</protein>
<keyword evidence="1" id="KW-0378">Hydrolase</keyword>
<gene>
    <name evidence="1" type="ORF">LKD22_05780</name>
</gene>
<proteinExistence type="predicted"/>
<name>A0AAW4VUN8_9FIRM</name>
<dbReference type="EMBL" id="JAJEPX010000013">
    <property type="protein sequence ID" value="MCC2176634.1"/>
    <property type="molecule type" value="Genomic_DNA"/>
</dbReference>
<dbReference type="InterPro" id="IPR036412">
    <property type="entry name" value="HAD-like_sf"/>
</dbReference>
<evidence type="ECO:0000313" key="1">
    <source>
        <dbReference type="EMBL" id="MCC2176634.1"/>
    </source>
</evidence>
<dbReference type="InterPro" id="IPR023214">
    <property type="entry name" value="HAD_sf"/>
</dbReference>
<dbReference type="AlphaFoldDB" id="A0AAW4VUN8"/>
<reference evidence="1 2" key="1">
    <citation type="submission" date="2021-10" db="EMBL/GenBank/DDBJ databases">
        <title>Anaerobic single-cell dispensing facilitates the cultivation of human gut bacteria.</title>
        <authorList>
            <person name="Afrizal A."/>
        </authorList>
    </citation>
    <scope>NUCLEOTIDE SEQUENCE [LARGE SCALE GENOMIC DNA]</scope>
    <source>
        <strain evidence="1 2">CLA-AA-H270</strain>
    </source>
</reference>
<organism evidence="1 2">
    <name type="scientific">Agathobaculum butyriciproducens</name>
    <dbReference type="NCBI Taxonomy" id="1628085"/>
    <lineage>
        <taxon>Bacteria</taxon>
        <taxon>Bacillati</taxon>
        <taxon>Bacillota</taxon>
        <taxon>Clostridia</taxon>
        <taxon>Eubacteriales</taxon>
        <taxon>Butyricicoccaceae</taxon>
        <taxon>Agathobaculum</taxon>
    </lineage>
</organism>
<comment type="caution">
    <text evidence="1">The sequence shown here is derived from an EMBL/GenBank/DDBJ whole genome shotgun (WGS) entry which is preliminary data.</text>
</comment>
<keyword evidence="2" id="KW-1185">Reference proteome</keyword>
<dbReference type="Gene3D" id="3.40.50.1000">
    <property type="entry name" value="HAD superfamily/HAD-like"/>
    <property type="match status" value="1"/>
</dbReference>
<dbReference type="Proteomes" id="UP001298753">
    <property type="component" value="Unassembled WGS sequence"/>
</dbReference>
<dbReference type="GO" id="GO:0016787">
    <property type="term" value="F:hydrolase activity"/>
    <property type="evidence" value="ECO:0007669"/>
    <property type="project" value="UniProtKB-KW"/>
</dbReference>
<dbReference type="Pfam" id="PF13242">
    <property type="entry name" value="Hydrolase_like"/>
    <property type="match status" value="1"/>
</dbReference>
<sequence>MSEWGVPSVQAVVKVGDTVSDIREGRNAGVRSLGVLEGSSVMGITQAAYETLSAEKKQAALDRARQMFLEAGADDVLLNIEQLPAWIQAND</sequence>